<protein>
    <recommendedName>
        <fullName evidence="1">BLUF domain-containing protein</fullName>
    </recommendedName>
</protein>
<sequence>MLSVIYVSVADPLIGTEDIAALVGDAQRNNARDGLTGALIYNGHNFMQLLEGPADKVEACLGAIRGDARHSGMVEIRRRPVDGRDFAEWSMLYSGDFHGHDDALHRLAAGAGLDPQDERMMSNFMALGRRGGDGDGGSGCIDGARR</sequence>
<dbReference type="KEGG" id="smaz:LH19_02030"/>
<keyword evidence="3" id="KW-1185">Reference proteome</keyword>
<gene>
    <name evidence="2" type="ORF">ATM17_02010</name>
</gene>
<reference evidence="2 3" key="2">
    <citation type="journal article" date="2016" name="Genome Announc.">
        <title>Complete Genome Sequence of Sphingopyxis macrogoltabida Strain 203N (NBRC 111659), a Polyethylene Glycol Degrader.</title>
        <authorList>
            <person name="Ohtsubo Y."/>
            <person name="Nonoyama S."/>
            <person name="Nagata Y."/>
            <person name="Numata M."/>
            <person name="Tsuchikane K."/>
            <person name="Hosoyama A."/>
            <person name="Yamazoe A."/>
            <person name="Tsuda M."/>
            <person name="Fujita N."/>
            <person name="Kawai F."/>
        </authorList>
    </citation>
    <scope>NUCLEOTIDE SEQUENCE [LARGE SCALE GENOMIC DNA]</scope>
    <source>
        <strain evidence="2 3">203N</strain>
    </source>
</reference>
<proteinExistence type="predicted"/>
<dbReference type="Pfam" id="PF04940">
    <property type="entry name" value="BLUF"/>
    <property type="match status" value="1"/>
</dbReference>
<dbReference type="EMBL" id="CP013344">
    <property type="protein sequence ID" value="AMU87823.1"/>
    <property type="molecule type" value="Genomic_DNA"/>
</dbReference>
<name>A0AAC8YX15_SPHMC</name>
<organism evidence="2 3">
    <name type="scientific">Sphingopyxis macrogoltabida</name>
    <name type="common">Sphingomonas macrogoltabidus</name>
    <dbReference type="NCBI Taxonomy" id="33050"/>
    <lineage>
        <taxon>Bacteria</taxon>
        <taxon>Pseudomonadati</taxon>
        <taxon>Pseudomonadota</taxon>
        <taxon>Alphaproteobacteria</taxon>
        <taxon>Sphingomonadales</taxon>
        <taxon>Sphingomonadaceae</taxon>
        <taxon>Sphingopyxis</taxon>
    </lineage>
</organism>
<feature type="domain" description="BLUF" evidence="1">
    <location>
        <begin position="1"/>
        <end position="92"/>
    </location>
</feature>
<dbReference type="SMART" id="SM01034">
    <property type="entry name" value="BLUF"/>
    <property type="match status" value="1"/>
</dbReference>
<dbReference type="InterPro" id="IPR036046">
    <property type="entry name" value="Acylphosphatase-like_dom_sf"/>
</dbReference>
<dbReference type="AlphaFoldDB" id="A0AAC8YX15"/>
<dbReference type="PROSITE" id="PS50925">
    <property type="entry name" value="BLUF"/>
    <property type="match status" value="1"/>
</dbReference>
<dbReference type="GO" id="GO:0071949">
    <property type="term" value="F:FAD binding"/>
    <property type="evidence" value="ECO:0007669"/>
    <property type="project" value="InterPro"/>
</dbReference>
<evidence type="ECO:0000313" key="3">
    <source>
        <dbReference type="Proteomes" id="UP000076088"/>
    </source>
</evidence>
<dbReference type="Gene3D" id="3.30.70.100">
    <property type="match status" value="1"/>
</dbReference>
<dbReference type="Proteomes" id="UP000076088">
    <property type="component" value="Chromosome"/>
</dbReference>
<dbReference type="InterPro" id="IPR007024">
    <property type="entry name" value="BLUF_domain"/>
</dbReference>
<dbReference type="GO" id="GO:0009882">
    <property type="term" value="F:blue light photoreceptor activity"/>
    <property type="evidence" value="ECO:0007669"/>
    <property type="project" value="InterPro"/>
</dbReference>
<reference evidence="3" key="1">
    <citation type="submission" date="2015-11" db="EMBL/GenBank/DDBJ databases">
        <title>Complete genome sequence of a polyethylene-glycol degrader Sphingopyxis macrogoltabida 203N (NBRC 111659).</title>
        <authorList>
            <person name="Yoshiyuki O."/>
            <person name="Shouta N."/>
            <person name="Nagata Y."/>
            <person name="Numata M."/>
            <person name="Tsuchikane K."/>
            <person name="Hosoyama A."/>
            <person name="Yamazoe A."/>
            <person name="Tsuda M."/>
            <person name="Fujita N."/>
            <person name="Kawai F."/>
        </authorList>
    </citation>
    <scope>NUCLEOTIDE SEQUENCE [LARGE SCALE GENOMIC DNA]</scope>
    <source>
        <strain evidence="3">203N</strain>
    </source>
</reference>
<dbReference type="RefSeq" id="WP_054724462.1">
    <property type="nucleotide sequence ID" value="NZ_CP009429.1"/>
</dbReference>
<dbReference type="SUPFAM" id="SSF54975">
    <property type="entry name" value="Acylphosphatase/BLUF domain-like"/>
    <property type="match status" value="1"/>
</dbReference>
<evidence type="ECO:0000259" key="1">
    <source>
        <dbReference type="PROSITE" id="PS50925"/>
    </source>
</evidence>
<evidence type="ECO:0000313" key="2">
    <source>
        <dbReference type="EMBL" id="AMU87823.1"/>
    </source>
</evidence>
<accession>A0AAC8YX15</accession>